<evidence type="ECO:0000313" key="1">
    <source>
        <dbReference type="EMBL" id="CAB4122529.1"/>
    </source>
</evidence>
<evidence type="ECO:0000313" key="2">
    <source>
        <dbReference type="EMBL" id="CAB4123691.1"/>
    </source>
</evidence>
<name>A0A6J5KQL4_9CAUD</name>
<sequence>MTDLTAALATIRPALADRYARQVRAAFGAMVEKHGPALNGISNSWDFARTFRALVSPVLASRHRMIDECAIDDGKLAKAAADYAETAVAQWLAKIESKLGDLEGTEIQNFGGCRYTITGDRAGKRVAIEQDVIIKSSTKGLLFNQFPARIYVDGKFTSEAKYKAMF</sequence>
<protein>
    <submittedName>
        <fullName evidence="1">Uncharacterized protein</fullName>
    </submittedName>
</protein>
<dbReference type="EMBL" id="LR796160">
    <property type="protein sequence ID" value="CAB4122529.1"/>
    <property type="molecule type" value="Genomic_DNA"/>
</dbReference>
<accession>A0A6J5KQL4</accession>
<reference evidence="1" key="1">
    <citation type="submission" date="2020-04" db="EMBL/GenBank/DDBJ databases">
        <authorList>
            <person name="Chiriac C."/>
            <person name="Salcher M."/>
            <person name="Ghai R."/>
            <person name="Kavagutti S V."/>
        </authorList>
    </citation>
    <scope>NUCLEOTIDE SEQUENCE</scope>
</reference>
<organism evidence="1">
    <name type="scientific">uncultured Caudovirales phage</name>
    <dbReference type="NCBI Taxonomy" id="2100421"/>
    <lineage>
        <taxon>Viruses</taxon>
        <taxon>Duplodnaviria</taxon>
        <taxon>Heunggongvirae</taxon>
        <taxon>Uroviricota</taxon>
        <taxon>Caudoviricetes</taxon>
        <taxon>Peduoviridae</taxon>
        <taxon>Maltschvirus</taxon>
        <taxon>Maltschvirus maltsch</taxon>
    </lineage>
</organism>
<proteinExistence type="predicted"/>
<dbReference type="EMBL" id="LR796173">
    <property type="protein sequence ID" value="CAB4123691.1"/>
    <property type="molecule type" value="Genomic_DNA"/>
</dbReference>
<gene>
    <name evidence="1" type="ORF">UFOVP32_33</name>
    <name evidence="2" type="ORF">UFOVP50_43</name>
</gene>